<keyword evidence="1" id="KW-0812">Transmembrane</keyword>
<dbReference type="AlphaFoldDB" id="A0A7W5HL64"/>
<dbReference type="RefSeq" id="WP_183383219.1">
    <property type="nucleotide sequence ID" value="NZ_JACHXR010000003.1"/>
</dbReference>
<dbReference type="EMBL" id="JACHXR010000003">
    <property type="protein sequence ID" value="MBB3230728.1"/>
    <property type="molecule type" value="Genomic_DNA"/>
</dbReference>
<keyword evidence="1" id="KW-1133">Transmembrane helix</keyword>
<gene>
    <name evidence="2" type="ORF">FHR97_001577</name>
</gene>
<proteinExistence type="predicted"/>
<evidence type="ECO:0000256" key="1">
    <source>
        <dbReference type="SAM" id="Phobius"/>
    </source>
</evidence>
<accession>A0A7W5HL64</accession>
<protein>
    <recommendedName>
        <fullName evidence="4">Nitric oxide reductase F protein</fullName>
    </recommendedName>
</protein>
<sequence length="81" mass="8536">MALTVVSMVSARLDQAGQWQALPLGSVGLVLLASGFKAHRVLMVYLNLRIAGPAWRGAFVGLLGLTLALIAGGYLVARWMG</sequence>
<reference evidence="2 3" key="1">
    <citation type="submission" date="2020-08" db="EMBL/GenBank/DDBJ databases">
        <title>Genomic Encyclopedia of Type Strains, Phase III (KMG-III): the genomes of soil and plant-associated and newly described type strains.</title>
        <authorList>
            <person name="Whitman W."/>
        </authorList>
    </citation>
    <scope>NUCLEOTIDE SEQUENCE [LARGE SCALE GENOMIC DNA]</scope>
    <source>
        <strain evidence="2 3">CECT 7744</strain>
    </source>
</reference>
<name>A0A7W5HL64_9GAMM</name>
<feature type="transmembrane region" description="Helical" evidence="1">
    <location>
        <begin position="21"/>
        <end position="38"/>
    </location>
</feature>
<keyword evidence="1" id="KW-0472">Membrane</keyword>
<keyword evidence="3" id="KW-1185">Reference proteome</keyword>
<feature type="transmembrane region" description="Helical" evidence="1">
    <location>
        <begin position="58"/>
        <end position="77"/>
    </location>
</feature>
<dbReference type="Proteomes" id="UP000518892">
    <property type="component" value="Unassembled WGS sequence"/>
</dbReference>
<evidence type="ECO:0000313" key="3">
    <source>
        <dbReference type="Proteomes" id="UP000518892"/>
    </source>
</evidence>
<comment type="caution">
    <text evidence="2">The sequence shown here is derived from an EMBL/GenBank/DDBJ whole genome shotgun (WGS) entry which is preliminary data.</text>
</comment>
<evidence type="ECO:0008006" key="4">
    <source>
        <dbReference type="Google" id="ProtNLM"/>
    </source>
</evidence>
<evidence type="ECO:0000313" key="2">
    <source>
        <dbReference type="EMBL" id="MBB3230728.1"/>
    </source>
</evidence>
<organism evidence="2 3">
    <name type="scientific">Halomonas stenophila</name>
    <dbReference type="NCBI Taxonomy" id="795312"/>
    <lineage>
        <taxon>Bacteria</taxon>
        <taxon>Pseudomonadati</taxon>
        <taxon>Pseudomonadota</taxon>
        <taxon>Gammaproteobacteria</taxon>
        <taxon>Oceanospirillales</taxon>
        <taxon>Halomonadaceae</taxon>
        <taxon>Halomonas</taxon>
    </lineage>
</organism>